<accession>A0A6N6N8D7</accession>
<proteinExistence type="predicted"/>
<dbReference type="RefSeq" id="WP_151149967.1">
    <property type="nucleotide sequence ID" value="NZ_WAIE01000001.1"/>
</dbReference>
<sequence length="883" mass="101480">MPSLSSLLAELPEIKQSRMVSSGLGVWMAWSGKKHNAIENTMRDYGALLMTEDNNQALWFCPDNEVLRAVARLQNWARVNSLPAFCQVFPVTFLVAPDLSISLSVPQEIKVQDVVAPSDFEVWLHPKLKEQVASVKGLAVRPANAMDGLAPLEWNTLHADSGLDYESMLKWYFIIKPLGKLGDKESIIGWRDFSAEIQDLLQRLGLRYISDVKEGFIFFPLNNIRLLRTFCSDVLNTIAAAKADEEKKYWPVVMAAVPQQGHNFTEELPKKVGVDWNRLVPDFPHLRYVDAFLLSNWFKLNETRYGGAQVTLDSWCNIRLKDGGDDARYGTMEVMLPVNMVQNDGRECFYCGQKNHLPSECPTKQFTQPASQVWTQLSKLDLDALNDAVVELDKAVDPENFVATMEALLDKKKGPAALLARCIFEINSCVQLRLLKLVWRSRGKEWPEGLRQLAPEESSNAWSALAALQGGDIDEAALQAKEASLKHQRSFQPHSFMGFLSMEQEDFGQALFQWQEAERLGYTPLQQGYLEFLQGRLHEVEGAYKDAVSAYKRAYVISPMWQECLYRQAVAMVKMGFAGQAMDLFHDLIQRDPHMFNRILIDPELDRGRVQILSALWDLWYDVETRAEEARKQVDEYIEDINKRFDKKHAFYEAAAEDLDRLKKIGAIRNYVAYRQLLRGAEKFKEQLDNQVKLEVRRVNGTVEFLTERIKEIQKEAAWFPFPSLLRDFNRDFNFCVEKINWIKTQQIKQAENFRKSLDFMTQIEDHIDTLQKKLVTLRIIRDGTLFVLMLGKSFIWFELVGLGLALMAVPAFLYFTHGVEGSWIVDTIRTQQWEFTKGLVIILSVLALLFSAVKTALGFEKKKREMFEQLEEELRTVAPKRY</sequence>
<keyword evidence="4" id="KW-1185">Reference proteome</keyword>
<dbReference type="Gene3D" id="1.25.40.10">
    <property type="entry name" value="Tetratricopeptide repeat domain"/>
    <property type="match status" value="1"/>
</dbReference>
<dbReference type="GO" id="GO:0008270">
    <property type="term" value="F:zinc ion binding"/>
    <property type="evidence" value="ECO:0007669"/>
    <property type="project" value="InterPro"/>
</dbReference>
<name>A0A6N6N8D7_9BACT</name>
<dbReference type="Proteomes" id="UP000438699">
    <property type="component" value="Unassembled WGS sequence"/>
</dbReference>
<dbReference type="EMBL" id="WAIE01000001">
    <property type="protein sequence ID" value="KAB1443595.1"/>
    <property type="molecule type" value="Genomic_DNA"/>
</dbReference>
<dbReference type="AlphaFoldDB" id="A0A6N6N8D7"/>
<dbReference type="InterPro" id="IPR011990">
    <property type="entry name" value="TPR-like_helical_dom_sf"/>
</dbReference>
<feature type="domain" description="CCHC-type" evidence="2">
    <location>
        <begin position="348"/>
        <end position="362"/>
    </location>
</feature>
<keyword evidence="1" id="KW-0812">Transmembrane</keyword>
<feature type="transmembrane region" description="Helical" evidence="1">
    <location>
        <begin position="836"/>
        <end position="858"/>
    </location>
</feature>
<dbReference type="GO" id="GO:0003676">
    <property type="term" value="F:nucleic acid binding"/>
    <property type="evidence" value="ECO:0007669"/>
    <property type="project" value="InterPro"/>
</dbReference>
<feature type="transmembrane region" description="Helical" evidence="1">
    <location>
        <begin position="795"/>
        <end position="816"/>
    </location>
</feature>
<dbReference type="InterPro" id="IPR036875">
    <property type="entry name" value="Znf_CCHC_sf"/>
</dbReference>
<dbReference type="InterPro" id="IPR001878">
    <property type="entry name" value="Znf_CCHC"/>
</dbReference>
<keyword evidence="1" id="KW-1133">Transmembrane helix</keyword>
<dbReference type="SUPFAM" id="SSF57756">
    <property type="entry name" value="Retrovirus zinc finger-like domains"/>
    <property type="match status" value="1"/>
</dbReference>
<comment type="caution">
    <text evidence="3">The sequence shown here is derived from an EMBL/GenBank/DDBJ whole genome shotgun (WGS) entry which is preliminary data.</text>
</comment>
<reference evidence="3 4" key="1">
    <citation type="journal article" date="2017" name="Int. J. Syst. Evol. Microbiol.">
        <title>Desulfovibrio senegalensis sp. nov., a mesophilic sulfate reducer isolated from marine sediment.</title>
        <authorList>
            <person name="Thioye A."/>
            <person name="Gam Z.B.A."/>
            <person name="Mbengue M."/>
            <person name="Cayol J.L."/>
            <person name="Joseph-Bartoli M."/>
            <person name="Toure-Kane C."/>
            <person name="Labat M."/>
        </authorList>
    </citation>
    <scope>NUCLEOTIDE SEQUENCE [LARGE SCALE GENOMIC DNA]</scope>
    <source>
        <strain evidence="3 4">DSM 101509</strain>
    </source>
</reference>
<gene>
    <name evidence="3" type="ORF">F8A88_04955</name>
</gene>
<evidence type="ECO:0000256" key="1">
    <source>
        <dbReference type="SAM" id="Phobius"/>
    </source>
</evidence>
<evidence type="ECO:0000313" key="4">
    <source>
        <dbReference type="Proteomes" id="UP000438699"/>
    </source>
</evidence>
<dbReference type="SUPFAM" id="SSF48452">
    <property type="entry name" value="TPR-like"/>
    <property type="match status" value="1"/>
</dbReference>
<evidence type="ECO:0000259" key="2">
    <source>
        <dbReference type="PROSITE" id="PS50158"/>
    </source>
</evidence>
<dbReference type="PROSITE" id="PS50158">
    <property type="entry name" value="ZF_CCHC"/>
    <property type="match status" value="1"/>
</dbReference>
<dbReference type="OrthoDB" id="5439622at2"/>
<protein>
    <submittedName>
        <fullName evidence="3">Tetratricopeptide repeat protein</fullName>
    </submittedName>
</protein>
<evidence type="ECO:0000313" key="3">
    <source>
        <dbReference type="EMBL" id="KAB1443595.1"/>
    </source>
</evidence>
<keyword evidence="1" id="KW-0472">Membrane</keyword>
<organism evidence="3 4">
    <name type="scientific">Pseudodesulfovibrio senegalensis</name>
    <dbReference type="NCBI Taxonomy" id="1721087"/>
    <lineage>
        <taxon>Bacteria</taxon>
        <taxon>Pseudomonadati</taxon>
        <taxon>Thermodesulfobacteriota</taxon>
        <taxon>Desulfovibrionia</taxon>
        <taxon>Desulfovibrionales</taxon>
        <taxon>Desulfovibrionaceae</taxon>
    </lineage>
</organism>